<comment type="caution">
    <text evidence="3">The sequence shown here is derived from an EMBL/GenBank/DDBJ whole genome shotgun (WGS) entry which is preliminary data.</text>
</comment>
<keyword evidence="2" id="KW-0812">Transmembrane</keyword>
<feature type="compositionally biased region" description="Basic and acidic residues" evidence="1">
    <location>
        <begin position="26"/>
        <end position="38"/>
    </location>
</feature>
<sequence>MSAPQRPEQPPQHRPGETEWIPRVTDTPRRDEPFHFTEEQPEPEPAPAMTWAMRILGLVAVAVLSGVVYWYITINDKPAGGGAGQQTTAAPREGVYDFAVHPQVKTPRLDTDCPGHAYGKTKTFLAGPGVCTKLVQAAYTTKAEGRDVLITVSVLHLSSQDKALELQALTMENNTGNVSDLVLQKVIKVDGLDSLAKGGGYQSRVEGSVITIVEGDFTNRGEKDEKTLDAVCEDALRLGKTIDPGA</sequence>
<gene>
    <name evidence="3" type="ORF">GPZ80_19545</name>
</gene>
<keyword evidence="2" id="KW-0472">Membrane</keyword>
<name>A0ABR7LAN1_9PSEU</name>
<proteinExistence type="predicted"/>
<feature type="transmembrane region" description="Helical" evidence="2">
    <location>
        <begin position="51"/>
        <end position="72"/>
    </location>
</feature>
<organism evidence="3 4">
    <name type="scientific">Actinokineospora xionganensis</name>
    <dbReference type="NCBI Taxonomy" id="2684470"/>
    <lineage>
        <taxon>Bacteria</taxon>
        <taxon>Bacillati</taxon>
        <taxon>Actinomycetota</taxon>
        <taxon>Actinomycetes</taxon>
        <taxon>Pseudonocardiales</taxon>
        <taxon>Pseudonocardiaceae</taxon>
        <taxon>Actinokineospora</taxon>
    </lineage>
</organism>
<dbReference type="EMBL" id="JABVED010000011">
    <property type="protein sequence ID" value="MBC6449362.1"/>
    <property type="molecule type" value="Genomic_DNA"/>
</dbReference>
<dbReference type="Proteomes" id="UP000734823">
    <property type="component" value="Unassembled WGS sequence"/>
</dbReference>
<evidence type="ECO:0000256" key="2">
    <source>
        <dbReference type="SAM" id="Phobius"/>
    </source>
</evidence>
<evidence type="ECO:0000313" key="3">
    <source>
        <dbReference type="EMBL" id="MBC6449362.1"/>
    </source>
</evidence>
<dbReference type="RefSeq" id="WP_187222075.1">
    <property type="nucleotide sequence ID" value="NZ_JABVED010000011.1"/>
</dbReference>
<evidence type="ECO:0000256" key="1">
    <source>
        <dbReference type="SAM" id="MobiDB-lite"/>
    </source>
</evidence>
<protein>
    <submittedName>
        <fullName evidence="3">Uncharacterized protein</fullName>
    </submittedName>
</protein>
<reference evidence="3 4" key="1">
    <citation type="submission" date="2020-06" db="EMBL/GenBank/DDBJ databases">
        <title>Actinokineospora xiongansis sp. nov., isolated from soil of Baiyangdian.</title>
        <authorList>
            <person name="Zhang X."/>
        </authorList>
    </citation>
    <scope>NUCLEOTIDE SEQUENCE [LARGE SCALE GENOMIC DNA]</scope>
    <source>
        <strain evidence="3 4">HBU206404</strain>
    </source>
</reference>
<evidence type="ECO:0000313" key="4">
    <source>
        <dbReference type="Proteomes" id="UP000734823"/>
    </source>
</evidence>
<keyword evidence="4" id="KW-1185">Reference proteome</keyword>
<feature type="region of interest" description="Disordered" evidence="1">
    <location>
        <begin position="1"/>
        <end position="45"/>
    </location>
</feature>
<accession>A0ABR7LAN1</accession>
<keyword evidence="2" id="KW-1133">Transmembrane helix</keyword>